<dbReference type="GO" id="GO:0008270">
    <property type="term" value="F:zinc ion binding"/>
    <property type="evidence" value="ECO:0007669"/>
    <property type="project" value="InterPro"/>
</dbReference>
<dbReference type="Pfam" id="PF05443">
    <property type="entry name" value="ROS_MUCR"/>
    <property type="match status" value="1"/>
</dbReference>
<name>A0A7X1KLZ4_9SPHN</name>
<feature type="compositionally biased region" description="Low complexity" evidence="2">
    <location>
        <begin position="235"/>
        <end position="258"/>
    </location>
</feature>
<feature type="region of interest" description="Disordered" evidence="2">
    <location>
        <begin position="198"/>
        <end position="258"/>
    </location>
</feature>
<proteinExistence type="inferred from homology"/>
<protein>
    <submittedName>
        <fullName evidence="3">MucR family transcriptional regulator</fullName>
    </submittedName>
</protein>
<dbReference type="Proteomes" id="UP000566813">
    <property type="component" value="Unassembled WGS sequence"/>
</dbReference>
<evidence type="ECO:0000256" key="1">
    <source>
        <dbReference type="ARBA" id="ARBA00007031"/>
    </source>
</evidence>
<dbReference type="Gene3D" id="1.10.10.1550">
    <property type="entry name" value="ROS/MUCR transcriptional regulator protein"/>
    <property type="match status" value="1"/>
</dbReference>
<evidence type="ECO:0000313" key="3">
    <source>
        <dbReference type="EMBL" id="MBC2665760.1"/>
    </source>
</evidence>
<feature type="region of interest" description="Disordered" evidence="2">
    <location>
        <begin position="277"/>
        <end position="362"/>
    </location>
</feature>
<dbReference type="InterPro" id="IPR008807">
    <property type="entry name" value="ROS_MUCR"/>
</dbReference>
<sequence>MDDFDARRASLDLVTAFVNNNKLSAGELPALLSDVFKAISGFEIQASQPVEPDRSLVATEAGAKVAPRAKTRPVEATAISVAAEESRSPVPVNAPKVPPAIKPAVSVSQSLADSTVLVSLITGEKFKMLKRHLKKHGLTEAEYRARFNLPDDYPMVAPAYADLRRGIAKKLHAKGKEVALVALHEAAPAAGAETQAVKLSSAKPASKPKARASKVVAASKRKPAPQRAPRGSLTAGGAAKAASAASRQPAENPVAVAEAPAAATRPAVASAREVVAATAAPAKPEKKRRMARQPAAEIKSEDAAMLPAPMPDTKAQAASSPSTPEPRAGKSAQVSRAPAANGEKVMAKTARTARNKLSMKFG</sequence>
<dbReference type="GO" id="GO:0003677">
    <property type="term" value="F:DNA binding"/>
    <property type="evidence" value="ECO:0007669"/>
    <property type="project" value="InterPro"/>
</dbReference>
<comment type="caution">
    <text evidence="3">The sequence shown here is derived from an EMBL/GenBank/DDBJ whole genome shotgun (WGS) entry which is preliminary data.</text>
</comment>
<accession>A0A7X1KLZ4</accession>
<organism evidence="3 4">
    <name type="scientific">Novosphingobium flavum</name>
    <dbReference type="NCBI Taxonomy" id="1778672"/>
    <lineage>
        <taxon>Bacteria</taxon>
        <taxon>Pseudomonadati</taxon>
        <taxon>Pseudomonadota</taxon>
        <taxon>Alphaproteobacteria</taxon>
        <taxon>Sphingomonadales</taxon>
        <taxon>Sphingomonadaceae</taxon>
        <taxon>Novosphingobium</taxon>
    </lineage>
</organism>
<dbReference type="AlphaFoldDB" id="A0A7X1KLZ4"/>
<dbReference type="GO" id="GO:0006355">
    <property type="term" value="P:regulation of DNA-templated transcription"/>
    <property type="evidence" value="ECO:0007669"/>
    <property type="project" value="InterPro"/>
</dbReference>
<dbReference type="InterPro" id="IPR041920">
    <property type="entry name" value="ROS/MUCR_sf"/>
</dbReference>
<dbReference type="EMBL" id="JACLAW010000006">
    <property type="protein sequence ID" value="MBC2665760.1"/>
    <property type="molecule type" value="Genomic_DNA"/>
</dbReference>
<gene>
    <name evidence="3" type="ORF">H7F51_09510</name>
</gene>
<keyword evidence="4" id="KW-1185">Reference proteome</keyword>
<evidence type="ECO:0000313" key="4">
    <source>
        <dbReference type="Proteomes" id="UP000566813"/>
    </source>
</evidence>
<reference evidence="3 4" key="1">
    <citation type="submission" date="2020-08" db="EMBL/GenBank/DDBJ databases">
        <title>The genome sequence of type strain Novosphingobium flavum NBRC 111647.</title>
        <authorList>
            <person name="Liu Y."/>
        </authorList>
    </citation>
    <scope>NUCLEOTIDE SEQUENCE [LARGE SCALE GENOMIC DNA]</scope>
    <source>
        <strain evidence="3 4">NBRC 111647</strain>
    </source>
</reference>
<evidence type="ECO:0000256" key="2">
    <source>
        <dbReference type="SAM" id="MobiDB-lite"/>
    </source>
</evidence>
<dbReference type="RefSeq" id="WP_185664011.1">
    <property type="nucleotide sequence ID" value="NZ_JACLAW010000006.1"/>
</dbReference>
<comment type="similarity">
    <text evidence="1">Belongs to the ros/MucR family.</text>
</comment>